<keyword evidence="2" id="KW-0812">Transmembrane</keyword>
<reference evidence="3" key="1">
    <citation type="submission" date="2022-01" db="EMBL/GenBank/DDBJ databases">
        <title>Antribacter sp. nov., isolated from Guizhou of China.</title>
        <authorList>
            <person name="Chengliang C."/>
            <person name="Ya Z."/>
        </authorList>
    </citation>
    <scope>NUCLEOTIDE SEQUENCE</scope>
    <source>
        <strain evidence="3">KLBMP 9083</strain>
    </source>
</reference>
<keyword evidence="2" id="KW-1133">Transmembrane helix</keyword>
<dbReference type="Proteomes" id="UP001165405">
    <property type="component" value="Unassembled WGS sequence"/>
</dbReference>
<dbReference type="AlphaFoldDB" id="A0AA41QDI3"/>
<dbReference type="EC" id="2.4.-.-" evidence="3"/>
<proteinExistence type="predicted"/>
<comment type="caution">
    <text evidence="3">The sequence shown here is derived from an EMBL/GenBank/DDBJ whole genome shotgun (WGS) entry which is preliminary data.</text>
</comment>
<dbReference type="Pfam" id="PF13641">
    <property type="entry name" value="Glyco_tranf_2_3"/>
    <property type="match status" value="1"/>
</dbReference>
<feature type="transmembrane region" description="Helical" evidence="2">
    <location>
        <begin position="641"/>
        <end position="667"/>
    </location>
</feature>
<feature type="transmembrane region" description="Helical" evidence="2">
    <location>
        <begin position="501"/>
        <end position="527"/>
    </location>
</feature>
<feature type="transmembrane region" description="Helical" evidence="2">
    <location>
        <begin position="1115"/>
        <end position="1135"/>
    </location>
</feature>
<dbReference type="RefSeq" id="WP_236087844.1">
    <property type="nucleotide sequence ID" value="NZ_JAKGSG010000014.1"/>
</dbReference>
<protein>
    <submittedName>
        <fullName evidence="3">Glycosyltransferase</fullName>
        <ecNumber evidence="3">2.4.-.-</ecNumber>
    </submittedName>
</protein>
<feature type="transmembrane region" description="Helical" evidence="2">
    <location>
        <begin position="761"/>
        <end position="782"/>
    </location>
</feature>
<keyword evidence="3" id="KW-0328">Glycosyltransferase</keyword>
<feature type="transmembrane region" description="Helical" evidence="2">
    <location>
        <begin position="303"/>
        <end position="326"/>
    </location>
</feature>
<dbReference type="PANTHER" id="PTHR43685">
    <property type="entry name" value="GLYCOSYLTRANSFERASE"/>
    <property type="match status" value="1"/>
</dbReference>
<evidence type="ECO:0000256" key="2">
    <source>
        <dbReference type="SAM" id="Phobius"/>
    </source>
</evidence>
<feature type="transmembrane region" description="Helical" evidence="2">
    <location>
        <begin position="816"/>
        <end position="833"/>
    </location>
</feature>
<feature type="compositionally biased region" description="Low complexity" evidence="1">
    <location>
        <begin position="598"/>
        <end position="608"/>
    </location>
</feature>
<dbReference type="PANTHER" id="PTHR43685:SF3">
    <property type="entry name" value="SLR2126 PROTEIN"/>
    <property type="match status" value="1"/>
</dbReference>
<feature type="compositionally biased region" description="Polar residues" evidence="1">
    <location>
        <begin position="609"/>
        <end position="618"/>
    </location>
</feature>
<feature type="region of interest" description="Disordered" evidence="1">
    <location>
        <begin position="598"/>
        <end position="625"/>
    </location>
</feature>
<dbReference type="GO" id="GO:0016757">
    <property type="term" value="F:glycosyltransferase activity"/>
    <property type="evidence" value="ECO:0007669"/>
    <property type="project" value="UniProtKB-KW"/>
</dbReference>
<dbReference type="InterPro" id="IPR029044">
    <property type="entry name" value="Nucleotide-diphossugar_trans"/>
</dbReference>
<name>A0AA41QDI3_9MICO</name>
<evidence type="ECO:0000256" key="1">
    <source>
        <dbReference type="SAM" id="MobiDB-lite"/>
    </source>
</evidence>
<dbReference type="Gene3D" id="3.90.550.10">
    <property type="entry name" value="Spore Coat Polysaccharide Biosynthesis Protein SpsA, Chain A"/>
    <property type="match status" value="1"/>
</dbReference>
<feature type="transmembrane region" description="Helical" evidence="2">
    <location>
        <begin position="845"/>
        <end position="863"/>
    </location>
</feature>
<evidence type="ECO:0000313" key="4">
    <source>
        <dbReference type="Proteomes" id="UP001165405"/>
    </source>
</evidence>
<feature type="transmembrane region" description="Helical" evidence="2">
    <location>
        <begin position="674"/>
        <end position="693"/>
    </location>
</feature>
<keyword evidence="4" id="KW-1185">Reference proteome</keyword>
<sequence length="1141" mass="115161">MTAPHTGPLPSAPPLGTVVTGSLPVAVTVTAVIVTRGRSPFLPATLDAVRAQVHAPDEVVVVDVDTAPATSAHPDLVMAFREEPGGARSAEARTAQQLGGARYVAAAGARTFGEGVDAALRAVGISERSWLWLLHDDSAPAPGALAALMRAVEHASSVAVAGSKQRRWEVSGTGEPLDPAAADRGVLVEVGHTVSPLGRRMTGVDESEIDQGQHDAREDVLAVGLAGALVRGVVWRHLGGTDPAYGVYGDSTDFCRRVRLAGHRVVVVPQAVVRHAQASLRGLREPGAGADDRSRGPRRRSQLHLRLVSAPAVVLPVVALAMLVWAPFQAAYRLALKHPAEARDELLAPVWAVSRLAPVVRARRAAARTSTVPRGVLRPLTGTWREVWSEYREGRLSRAERLRTHTVPSELEQAEQRRVATRRRGVLALVFVAATTLAAWVFGPALGVLASGGRLTGGSLLATGGTVGDVWTAATSGWVRDGLGVAAPPDPLLLPLAGLTALAGGSLTTAVDLLFVAALPLAALGAWAASGAVTRSPGLRAWAALLWVAAPALLGAVDAGRVGSVVAHLALPWAALALARAAGVQALDRLPDGGADPGAADAGAAAPGSSTRSPTGSAAASAADDVPRPGPSLGAAGAAGLLLAVAVCGAPILLPVAVVVLAVAALGARRRGRYLVLALVPSLMVGAPFWWAAARSADGLRLLLAEPAGAPGVAAVPGQPLGLPGLGLLLGRPSEPGTWFAAPELGSDGLSGVVGVALRGLAVAGPFVTGAVVVVIAVVALFRRRGAAARLGWFVAAAGLVTALLAQGAFGGGAGWAGPGLSLVLLGLATAALRGAPVRRGGRAARLAGVTMLGAVAVLAPAADVASWVADLGGSIAAEGRADALHPAVDPVVPAVGRQMQAPPREARVLQLDVAAAGGVEYTPLRGDGSLLLDASAAAVLSDGAAAWERLDGLAAELTAGTAPDLADRLAALGFGAVQVRSDGVAATEDLVATLDMVPGLARVIEGQEVSLWRVAPGAGPAPGWARLELPADAGGDAAGTTTAVLPARGAAVDTQVDDGDAGRLLVLAESADGGWRATLDGRALETATADGLQAFALGPDGGRLVVGYQAPHRVPWLVLAGFTLAVFALLALPVGRRRVR</sequence>
<accession>A0AA41QDI3</accession>
<feature type="transmembrane region" description="Helical" evidence="2">
    <location>
        <begin position="539"/>
        <end position="557"/>
    </location>
</feature>
<dbReference type="InterPro" id="IPR050834">
    <property type="entry name" value="Glycosyltransf_2"/>
</dbReference>
<dbReference type="EMBL" id="JAKGSG010000014">
    <property type="protein sequence ID" value="MCF4120132.1"/>
    <property type="molecule type" value="Genomic_DNA"/>
</dbReference>
<dbReference type="SUPFAM" id="SSF53448">
    <property type="entry name" value="Nucleotide-diphospho-sugar transferases"/>
    <property type="match status" value="1"/>
</dbReference>
<gene>
    <name evidence="3" type="ORF">L1785_03990</name>
</gene>
<keyword evidence="3" id="KW-0808">Transferase</keyword>
<feature type="transmembrane region" description="Helical" evidence="2">
    <location>
        <begin position="426"/>
        <end position="450"/>
    </location>
</feature>
<evidence type="ECO:0000313" key="3">
    <source>
        <dbReference type="EMBL" id="MCF4120132.1"/>
    </source>
</evidence>
<feature type="transmembrane region" description="Helical" evidence="2">
    <location>
        <begin position="791"/>
        <end position="810"/>
    </location>
</feature>
<keyword evidence="2" id="KW-0472">Membrane</keyword>
<organism evidence="3 4">
    <name type="scientific">Antribacter soli</name>
    <dbReference type="NCBI Taxonomy" id="2910976"/>
    <lineage>
        <taxon>Bacteria</taxon>
        <taxon>Bacillati</taxon>
        <taxon>Actinomycetota</taxon>
        <taxon>Actinomycetes</taxon>
        <taxon>Micrococcales</taxon>
        <taxon>Promicromonosporaceae</taxon>
        <taxon>Antribacter</taxon>
    </lineage>
</organism>